<keyword evidence="20" id="KW-1185">Reference proteome</keyword>
<organism evidence="19 20">
    <name type="scientific">Corynebacterium evansiae</name>
    <dbReference type="NCBI Taxonomy" id="2913499"/>
    <lineage>
        <taxon>Bacteria</taxon>
        <taxon>Bacillati</taxon>
        <taxon>Actinomycetota</taxon>
        <taxon>Actinomycetes</taxon>
        <taxon>Mycobacteriales</taxon>
        <taxon>Corynebacteriaceae</taxon>
        <taxon>Corynebacterium</taxon>
    </lineage>
</organism>
<dbReference type="CDD" id="cd11325">
    <property type="entry name" value="AmyAc_GTHase"/>
    <property type="match status" value="1"/>
</dbReference>
<dbReference type="Proteomes" id="UP001146469">
    <property type="component" value="Unassembled WGS sequence"/>
</dbReference>
<dbReference type="InterPro" id="IPR044901">
    <property type="entry name" value="Trehalose_TreZ_E-set_sf"/>
</dbReference>
<evidence type="ECO:0000256" key="11">
    <source>
        <dbReference type="ARBA" id="ARBA00033284"/>
    </source>
</evidence>
<dbReference type="PANTHER" id="PTHR43002">
    <property type="entry name" value="GLYCOGEN DEBRANCHING ENZYME"/>
    <property type="match status" value="1"/>
</dbReference>
<feature type="binding site" evidence="16">
    <location>
        <begin position="361"/>
        <end position="366"/>
    </location>
    <ligand>
        <name>substrate</name>
    </ligand>
</feature>
<dbReference type="InterPro" id="IPR014756">
    <property type="entry name" value="Ig_E-set"/>
</dbReference>
<dbReference type="Pfam" id="PF00128">
    <property type="entry name" value="Alpha-amylase"/>
    <property type="match status" value="1"/>
</dbReference>
<keyword evidence="8" id="KW-0119">Carbohydrate metabolism</keyword>
<comment type="pathway">
    <text evidence="2 14">Glycan biosynthesis; trehalose biosynthesis.</text>
</comment>
<feature type="binding site" evidence="16">
    <location>
        <begin position="293"/>
        <end position="297"/>
    </location>
    <ligand>
        <name>substrate</name>
    </ligand>
</feature>
<evidence type="ECO:0000256" key="14">
    <source>
        <dbReference type="PIRNR" id="PIRNR006337"/>
    </source>
</evidence>
<dbReference type="PIRSF" id="PIRSF006337">
    <property type="entry name" value="Trehalose_TreZ"/>
    <property type="match status" value="1"/>
</dbReference>
<dbReference type="EMBL" id="JAKMUT010000006">
    <property type="protein sequence ID" value="MCZ9290042.1"/>
    <property type="molecule type" value="Genomic_DNA"/>
</dbReference>
<reference evidence="19" key="1">
    <citation type="submission" date="2022-02" db="EMBL/GenBank/DDBJ databases">
        <title>Corynebacterium sp. from urogenital microbiome.</title>
        <authorList>
            <person name="Cappelli E.A."/>
            <person name="Ribeiro T.G."/>
            <person name="Peixe L."/>
        </authorList>
    </citation>
    <scope>NUCLEOTIDE SEQUENCE</scope>
    <source>
        <strain evidence="19">C8Ua_174</strain>
    </source>
</reference>
<evidence type="ECO:0000256" key="7">
    <source>
        <dbReference type="ARBA" id="ARBA00022801"/>
    </source>
</evidence>
<keyword evidence="6" id="KW-0963">Cytoplasm</keyword>
<feature type="binding site" evidence="16">
    <location>
        <begin position="243"/>
        <end position="248"/>
    </location>
    <ligand>
        <name>substrate</name>
    </ligand>
</feature>
<evidence type="ECO:0000256" key="17">
    <source>
        <dbReference type="PIRSR" id="PIRSR006337-3"/>
    </source>
</evidence>
<comment type="caution">
    <text evidence="19">The sequence shown here is derived from an EMBL/GenBank/DDBJ whole genome shotgun (WGS) entry which is preliminary data.</text>
</comment>
<keyword evidence="7 14" id="KW-0378">Hydrolase</keyword>
<dbReference type="GO" id="GO:0005992">
    <property type="term" value="P:trehalose biosynthetic process"/>
    <property type="evidence" value="ECO:0007669"/>
    <property type="project" value="UniProtKB-UniRule"/>
</dbReference>
<comment type="similarity">
    <text evidence="3 14">Belongs to the glycosyl hydrolase 13 family.</text>
</comment>
<dbReference type="InterPro" id="IPR013783">
    <property type="entry name" value="Ig-like_fold"/>
</dbReference>
<comment type="catalytic activity">
    <reaction evidence="12 14">
        <text>hydrolysis of (1-&gt;4)-alpha-D-glucosidic linkage in 4-alpha-D-[(1-&gt;4)-alpha-D-glucanosyl]n trehalose to yield trehalose and (1-&gt;4)-alpha-D-glucan.</text>
        <dbReference type="EC" id="3.2.1.141"/>
    </reaction>
</comment>
<dbReference type="InterPro" id="IPR006047">
    <property type="entry name" value="GH13_cat_dom"/>
</dbReference>
<dbReference type="InterPro" id="IPR012768">
    <property type="entry name" value="Trehalose_TreZ"/>
</dbReference>
<dbReference type="Pfam" id="PF02922">
    <property type="entry name" value="CBM_48"/>
    <property type="match status" value="1"/>
</dbReference>
<evidence type="ECO:0000256" key="15">
    <source>
        <dbReference type="PIRSR" id="PIRSR006337-1"/>
    </source>
</evidence>
<feature type="active site" description="Proton donor" evidence="15">
    <location>
        <position position="274"/>
    </location>
</feature>
<evidence type="ECO:0000256" key="12">
    <source>
        <dbReference type="ARBA" id="ARBA00034013"/>
    </source>
</evidence>
<evidence type="ECO:0000313" key="19">
    <source>
        <dbReference type="EMBL" id="MCZ9290042.1"/>
    </source>
</evidence>
<evidence type="ECO:0000256" key="3">
    <source>
        <dbReference type="ARBA" id="ARBA00008061"/>
    </source>
</evidence>
<dbReference type="InterPro" id="IPR017853">
    <property type="entry name" value="GH"/>
</dbReference>
<comment type="subcellular location">
    <subcellularLocation>
        <location evidence="1 15">Cytoplasm</location>
    </subcellularLocation>
</comment>
<feature type="domain" description="Glycosyl hydrolase family 13 catalytic" evidence="18">
    <location>
        <begin position="100"/>
        <end position="435"/>
    </location>
</feature>
<dbReference type="SUPFAM" id="SSF81296">
    <property type="entry name" value="E set domains"/>
    <property type="match status" value="1"/>
</dbReference>
<dbReference type="SUPFAM" id="SSF51445">
    <property type="entry name" value="(Trans)glycosidases"/>
    <property type="match status" value="1"/>
</dbReference>
<proteinExistence type="inferred from homology"/>
<dbReference type="Gene3D" id="2.60.40.10">
    <property type="entry name" value="Immunoglobulins"/>
    <property type="match status" value="1"/>
</dbReference>
<dbReference type="Gene3D" id="1.10.10.760">
    <property type="entry name" value="E-set domains of sugar-utilizing enzymes"/>
    <property type="match status" value="1"/>
</dbReference>
<evidence type="ECO:0000259" key="18">
    <source>
        <dbReference type="SMART" id="SM00642"/>
    </source>
</evidence>
<dbReference type="CDD" id="cd02853">
    <property type="entry name" value="E_set_MTHase_like_N"/>
    <property type="match status" value="1"/>
</dbReference>
<evidence type="ECO:0000256" key="1">
    <source>
        <dbReference type="ARBA" id="ARBA00004496"/>
    </source>
</evidence>
<evidence type="ECO:0000256" key="9">
    <source>
        <dbReference type="ARBA" id="ARBA00023295"/>
    </source>
</evidence>
<evidence type="ECO:0000256" key="10">
    <source>
        <dbReference type="ARBA" id="ARBA00032057"/>
    </source>
</evidence>
<gene>
    <name evidence="19" type="primary">treZ</name>
    <name evidence="19" type="ORF">L8V00_07475</name>
</gene>
<protein>
    <recommendedName>
        <fullName evidence="5 13">Malto-oligosyltrehalose trehalohydrolase</fullName>
        <shortName evidence="14">MTHase</shortName>
        <ecNumber evidence="4 13">3.2.1.141</ecNumber>
    </recommendedName>
    <alternativeName>
        <fullName evidence="11 14">4-alpha-D-((1-&gt;4)-alpha-D-glucano)trehalose trehalohydrolase</fullName>
    </alternativeName>
    <alternativeName>
        <fullName evidence="10 14">Maltooligosyl trehalose trehalohydrolase</fullName>
    </alternativeName>
</protein>
<dbReference type="RefSeq" id="WP_269944657.1">
    <property type="nucleotide sequence ID" value="NZ_JAKMUT010000006.1"/>
</dbReference>
<dbReference type="GO" id="GO:0033942">
    <property type="term" value="F:4-alpha-D-(1-&gt;4)-alpha-D-glucanotrehalose trehalohydrolase activity"/>
    <property type="evidence" value="ECO:0007669"/>
    <property type="project" value="UniProtKB-EC"/>
</dbReference>
<evidence type="ECO:0000256" key="8">
    <source>
        <dbReference type="ARBA" id="ARBA00023277"/>
    </source>
</evidence>
<evidence type="ECO:0000256" key="6">
    <source>
        <dbReference type="ARBA" id="ARBA00022490"/>
    </source>
</evidence>
<evidence type="ECO:0000256" key="5">
    <source>
        <dbReference type="ARBA" id="ARBA00015938"/>
    </source>
</evidence>
<evidence type="ECO:0000256" key="16">
    <source>
        <dbReference type="PIRSR" id="PIRSR006337-2"/>
    </source>
</evidence>
<accession>A0A9X3LL89</accession>
<evidence type="ECO:0000256" key="4">
    <source>
        <dbReference type="ARBA" id="ARBA00012268"/>
    </source>
</evidence>
<sequence length="567" mass="63502">MYSVWAPLAENVELVLQPAQTSTGAEQRIPMTREADNWFLADVPANPGDRYGFSVDGSPVFPDPRSKRQPDGIHGLSEVWRIDKPRKQLGRPLRGEVLYELHIGTFTPEGTFDAAIEKLDELKAVGVTAIELMPVQPFGGERNWGYDGVMWHAVTDVYGGPDGLLRLIDAAHDRDLAVVLDVVYNHFGPDGNYTGVFGPYTAGGSTGWGDVVNLQGRDSDEVRTYILEAVRQWTQEFGVDGLRLDAVHALDDTGAVSLIEQIRDAAEPAWIMAESDQNDPVYTEGYKVAQWNDDIHHAIHTVVSGEDHAYYSDFGTVEVLATAFQRVFWHDGRYSSFRGRTHGRPVTDPELWRFVTYTTTHDQTGNRAAGDRPSMNLSVDQQLAKATLVLTSPFTPMLFMGEEWGASTPFAFFVDHENEELNQATREGRMREFARAGWDPKEVPNPAAEETFRNSVLKWAERTEHPHAEVLRGYRELLEFRRSHRLAEAELLDVRWWADGEEPVSEALAGVNPTVPPVDADDELAHGRWIELTYQAPESLVKVTVNLADAPHDRLGLGPWEARYSAE</sequence>
<dbReference type="EC" id="3.2.1.141" evidence="4 13"/>
<feature type="active site" description="Nucleophile" evidence="15">
    <location>
        <position position="245"/>
    </location>
</feature>
<dbReference type="SMART" id="SM00642">
    <property type="entry name" value="Aamy"/>
    <property type="match status" value="1"/>
</dbReference>
<dbReference type="NCBIfam" id="TIGR02402">
    <property type="entry name" value="trehalose_TreZ"/>
    <property type="match status" value="1"/>
</dbReference>
<evidence type="ECO:0000313" key="20">
    <source>
        <dbReference type="Proteomes" id="UP001146469"/>
    </source>
</evidence>
<feature type="site" description="Transition state stabilizer" evidence="17">
    <location>
        <position position="362"/>
    </location>
</feature>
<dbReference type="GO" id="GO:0005737">
    <property type="term" value="C:cytoplasm"/>
    <property type="evidence" value="ECO:0007669"/>
    <property type="project" value="UniProtKB-SubCell"/>
</dbReference>
<keyword evidence="9 14" id="KW-0326">Glycosidase</keyword>
<dbReference type="Gene3D" id="3.20.20.80">
    <property type="entry name" value="Glycosidases"/>
    <property type="match status" value="1"/>
</dbReference>
<dbReference type="AlphaFoldDB" id="A0A9X3LL89"/>
<evidence type="ECO:0000256" key="2">
    <source>
        <dbReference type="ARBA" id="ARBA00005199"/>
    </source>
</evidence>
<name>A0A9X3LL89_9CORY</name>
<dbReference type="InterPro" id="IPR004193">
    <property type="entry name" value="Glyco_hydro_13_N"/>
</dbReference>
<evidence type="ECO:0000256" key="13">
    <source>
        <dbReference type="NCBIfam" id="TIGR02402"/>
    </source>
</evidence>